<reference evidence="2 3" key="1">
    <citation type="journal article" date="2018" name="Front. Plant Sci.">
        <title>Red Clover (Trifolium pratense) and Zigzag Clover (T. medium) - A Picture of Genomic Similarities and Differences.</title>
        <authorList>
            <person name="Dluhosova J."/>
            <person name="Istvanek J."/>
            <person name="Nedelnik J."/>
            <person name="Repkova J."/>
        </authorList>
    </citation>
    <scope>NUCLEOTIDE SEQUENCE [LARGE SCALE GENOMIC DNA]</scope>
    <source>
        <strain evidence="3">cv. 10/8</strain>
        <tissue evidence="2">Leaf</tissue>
    </source>
</reference>
<feature type="compositionally biased region" description="Basic and acidic residues" evidence="1">
    <location>
        <begin position="51"/>
        <end position="76"/>
    </location>
</feature>
<feature type="non-terminal residue" evidence="2">
    <location>
        <position position="76"/>
    </location>
</feature>
<proteinExistence type="predicted"/>
<dbReference type="Proteomes" id="UP000265520">
    <property type="component" value="Unassembled WGS sequence"/>
</dbReference>
<accession>A0A392MTE0</accession>
<feature type="compositionally biased region" description="Low complexity" evidence="1">
    <location>
        <begin position="38"/>
        <end position="50"/>
    </location>
</feature>
<organism evidence="2 3">
    <name type="scientific">Trifolium medium</name>
    <dbReference type="NCBI Taxonomy" id="97028"/>
    <lineage>
        <taxon>Eukaryota</taxon>
        <taxon>Viridiplantae</taxon>
        <taxon>Streptophyta</taxon>
        <taxon>Embryophyta</taxon>
        <taxon>Tracheophyta</taxon>
        <taxon>Spermatophyta</taxon>
        <taxon>Magnoliopsida</taxon>
        <taxon>eudicotyledons</taxon>
        <taxon>Gunneridae</taxon>
        <taxon>Pentapetalae</taxon>
        <taxon>rosids</taxon>
        <taxon>fabids</taxon>
        <taxon>Fabales</taxon>
        <taxon>Fabaceae</taxon>
        <taxon>Papilionoideae</taxon>
        <taxon>50 kb inversion clade</taxon>
        <taxon>NPAAA clade</taxon>
        <taxon>Hologalegina</taxon>
        <taxon>IRL clade</taxon>
        <taxon>Trifolieae</taxon>
        <taxon>Trifolium</taxon>
    </lineage>
</organism>
<protein>
    <submittedName>
        <fullName evidence="2">Uncharacterized protein</fullName>
    </submittedName>
</protein>
<dbReference type="EMBL" id="LXQA010017194">
    <property type="protein sequence ID" value="MCH89918.1"/>
    <property type="molecule type" value="Genomic_DNA"/>
</dbReference>
<evidence type="ECO:0000313" key="2">
    <source>
        <dbReference type="EMBL" id="MCH89918.1"/>
    </source>
</evidence>
<gene>
    <name evidence="2" type="ORF">A2U01_0010822</name>
</gene>
<name>A0A392MTE0_9FABA</name>
<sequence>MKAQNTSPVKHRHHRNREVITSRFLPSPSTSVESTEFHSPSSVIRRSSIRSSEDDNNNRRHRITEEKDSVLRRQLW</sequence>
<keyword evidence="3" id="KW-1185">Reference proteome</keyword>
<feature type="region of interest" description="Disordered" evidence="1">
    <location>
        <begin position="1"/>
        <end position="76"/>
    </location>
</feature>
<evidence type="ECO:0000256" key="1">
    <source>
        <dbReference type="SAM" id="MobiDB-lite"/>
    </source>
</evidence>
<dbReference type="AlphaFoldDB" id="A0A392MTE0"/>
<comment type="caution">
    <text evidence="2">The sequence shown here is derived from an EMBL/GenBank/DDBJ whole genome shotgun (WGS) entry which is preliminary data.</text>
</comment>
<evidence type="ECO:0000313" key="3">
    <source>
        <dbReference type="Proteomes" id="UP000265520"/>
    </source>
</evidence>